<evidence type="ECO:0000313" key="6">
    <source>
        <dbReference type="EMBL" id="MDG3006354.1"/>
    </source>
</evidence>
<dbReference type="EMBL" id="JARRAG010000002">
    <property type="protein sequence ID" value="MDG3006354.1"/>
    <property type="molecule type" value="Genomic_DNA"/>
</dbReference>
<dbReference type="SUPFAM" id="SSF48371">
    <property type="entry name" value="ARM repeat"/>
    <property type="match status" value="1"/>
</dbReference>
<dbReference type="InterPro" id="IPR004155">
    <property type="entry name" value="PBS_lyase_HEAT"/>
</dbReference>
<protein>
    <submittedName>
        <fullName evidence="6">HEAT repeat domain-containing protein</fullName>
    </submittedName>
</protein>
<dbReference type="SMART" id="SM00567">
    <property type="entry name" value="EZ_HEAT"/>
    <property type="match status" value="3"/>
</dbReference>
<evidence type="ECO:0000259" key="5">
    <source>
        <dbReference type="PROSITE" id="PS51007"/>
    </source>
</evidence>
<keyword evidence="1 3" id="KW-0479">Metal-binding</keyword>
<dbReference type="Gene3D" id="1.50.10.20">
    <property type="match status" value="1"/>
</dbReference>
<keyword evidence="7" id="KW-1185">Reference proteome</keyword>
<feature type="domain" description="Cytochrome c" evidence="5">
    <location>
        <begin position="1228"/>
        <end position="1355"/>
    </location>
</feature>
<reference evidence="6 7" key="1">
    <citation type="submission" date="2023-03" db="EMBL/GenBank/DDBJ databases">
        <title>Paludisphaera mucosa sp. nov. a novel planctomycete from northern fen.</title>
        <authorList>
            <person name="Ivanova A."/>
        </authorList>
    </citation>
    <scope>NUCLEOTIDE SEQUENCE [LARGE SCALE GENOMIC DNA]</scope>
    <source>
        <strain evidence="6 7">Pla2</strain>
    </source>
</reference>
<sequence>MLPPSVLRGLIVATLSALVLFAARRPVRGDDAVRADASIASGEIRTRPLGDLTHGRRYELVVSLAAPASDDRLAVELIGPDGPVLRKDLHSGDPDVYLAYRPTQDGLATLRLTRSKAVATAPALQVSLSWRGDGLSEDDHAALESEPNDEWGSANRLVLGRTVYGSADDVEFLDNREEGRSGLDWFRFEVESEKPVLVTFTLDLIDRDVSADLRIFTVEDGRPKVYSAGKDPMEIVHDRERERYSKNLVRTFTKGVYYLRVNANHPAYILRTRMAEVPPYDDPAKAVEAGLHYILNAGDAWLAQVPREGNRFVRAANLHETSLRCTGCHATSFPAEAALAAHRAGYPIHAKDALSYLVERIADSPAPLYGDAGLFWQRYIATPLEAQGAQGGVLVDFDREVAGADTAALARFGPFLRAAWASRTTLPEDEHNVVPAESKFGLAWRGWKTLTEVARRTGRAEDARAAANIAAILGSRQADKQVETLQDRIHRLVAWSLIDRQAHANKIRRETGALLTLQNADGGWHESDSKPGPSAVYTTGQIVDALLEAGLTRENPAVDRALKYLLSQQQEFGGWFQADTHENFRTPMRETRYAVMALARAFPRADGPRLGWANRGHGPPSPPRTSSVVHAIDDLEALWDVPPAERPRFASAVGPLLDHPSPLVRASAAACLGRLNCVEGVKPLAKALGDPSKVVRRAAAFAFRQLGNRGIGVEAIASALDATDPRVRRAAVSLFTGPIHGLDDRRELVNRLIARADDPDLLTRFEAARALRRWFYRTPDPALRRRIVEAVLARMAVEEVPLHRTNLSENLYIMLDENLGGGVSLQRNLAALPESMRGPILEGRRKVERDVLLAPILAALRSGGEPRREGILRAFDGSFFRGRTYARQPEGAVDVGNDREFGFLYEVPLDELEAVFAVLLDAPRAGSGGRQALQLASFFKVPERTRNASIQAAVLRALDDGDAEIRVEARRIASGMSFEGAEDDPARTRAIARGVTESAESRPALIAAIGRNPRLAGRPEIARATAALATRLDGEPELLPLLDRPGVADADVVAAINRGWAGYDPARKAEAIRMVLRRPDVGGDAAASRPLLDLLRLAAGDPSETIREQAFSAFVVRVPATSVEASPTILLALADASPKIRRLGLAATSQRASFWDRADVLERLARLLIDPDAGVRSDALAIVKHHRLLVRFPVLAHRLKVLIAEPALTARVEALFRASGLDPATTAADVAVDRPVFLSLESFRRSVNSLLYKAGPDGHACVDCHANHAILRVAEAREGGPTEEDVAANFASASKVVDLGRPEASLLLRKPRSPVGQGEADATSPTGLTHVGGPRWGGLDDPAHRAVLAWIRAAAAQTEDVPPIDPGEIEDLSVAPPR</sequence>
<dbReference type="PROSITE" id="PS51007">
    <property type="entry name" value="CYTC"/>
    <property type="match status" value="1"/>
</dbReference>
<comment type="caution">
    <text evidence="6">The sequence shown here is derived from an EMBL/GenBank/DDBJ whole genome shotgun (WGS) entry which is preliminary data.</text>
</comment>
<dbReference type="Proteomes" id="UP001216907">
    <property type="component" value="Unassembled WGS sequence"/>
</dbReference>
<evidence type="ECO:0000256" key="3">
    <source>
        <dbReference type="PROSITE-ProRule" id="PRU00433"/>
    </source>
</evidence>
<keyword evidence="3" id="KW-0349">Heme</keyword>
<evidence type="ECO:0000313" key="7">
    <source>
        <dbReference type="Proteomes" id="UP001216907"/>
    </source>
</evidence>
<feature type="region of interest" description="Disordered" evidence="4">
    <location>
        <begin position="1357"/>
        <end position="1378"/>
    </location>
</feature>
<dbReference type="Pfam" id="PF13646">
    <property type="entry name" value="HEAT_2"/>
    <property type="match status" value="1"/>
</dbReference>
<keyword evidence="2 3" id="KW-0408">Iron</keyword>
<dbReference type="SUPFAM" id="SSF48239">
    <property type="entry name" value="Terpenoid cyclases/Protein prenyltransferases"/>
    <property type="match status" value="1"/>
</dbReference>
<feature type="region of interest" description="Disordered" evidence="4">
    <location>
        <begin position="1311"/>
        <end position="1333"/>
    </location>
</feature>
<dbReference type="InterPro" id="IPR009056">
    <property type="entry name" value="Cyt_c-like_dom"/>
</dbReference>
<dbReference type="InterPro" id="IPR008930">
    <property type="entry name" value="Terpenoid_cyclase/PrenylTrfase"/>
</dbReference>
<proteinExistence type="predicted"/>
<dbReference type="InterPro" id="IPR016024">
    <property type="entry name" value="ARM-type_fold"/>
</dbReference>
<evidence type="ECO:0000256" key="2">
    <source>
        <dbReference type="ARBA" id="ARBA00023004"/>
    </source>
</evidence>
<organism evidence="6 7">
    <name type="scientific">Paludisphaera mucosa</name>
    <dbReference type="NCBI Taxonomy" id="3030827"/>
    <lineage>
        <taxon>Bacteria</taxon>
        <taxon>Pseudomonadati</taxon>
        <taxon>Planctomycetota</taxon>
        <taxon>Planctomycetia</taxon>
        <taxon>Isosphaerales</taxon>
        <taxon>Isosphaeraceae</taxon>
        <taxon>Paludisphaera</taxon>
    </lineage>
</organism>
<dbReference type="Gene3D" id="2.60.120.380">
    <property type="match status" value="1"/>
</dbReference>
<evidence type="ECO:0000256" key="4">
    <source>
        <dbReference type="SAM" id="MobiDB-lite"/>
    </source>
</evidence>
<gene>
    <name evidence="6" type="ORF">PZE19_21495</name>
</gene>
<dbReference type="Gene3D" id="1.25.10.10">
    <property type="entry name" value="Leucine-rich Repeat Variant"/>
    <property type="match status" value="1"/>
</dbReference>
<evidence type="ECO:0000256" key="1">
    <source>
        <dbReference type="ARBA" id="ARBA00022723"/>
    </source>
</evidence>
<dbReference type="InterPro" id="IPR011989">
    <property type="entry name" value="ARM-like"/>
</dbReference>
<name>A0ABT6FFM0_9BACT</name>
<dbReference type="RefSeq" id="WP_277862654.1">
    <property type="nucleotide sequence ID" value="NZ_JARRAG010000002.1"/>
</dbReference>
<accession>A0ABT6FFM0</accession>